<dbReference type="PANTHER" id="PTHR30349">
    <property type="entry name" value="PHAGE INTEGRASE-RELATED"/>
    <property type="match status" value="1"/>
</dbReference>
<organism evidence="8 9">
    <name type="scientific">Amycolatopsis albidoflavus</name>
    <dbReference type="NCBI Taxonomy" id="102226"/>
    <lineage>
        <taxon>Bacteria</taxon>
        <taxon>Bacillati</taxon>
        <taxon>Actinomycetota</taxon>
        <taxon>Actinomycetes</taxon>
        <taxon>Pseudonocardiales</taxon>
        <taxon>Pseudonocardiaceae</taxon>
        <taxon>Amycolatopsis</taxon>
    </lineage>
</organism>
<dbReference type="InterPro" id="IPR044068">
    <property type="entry name" value="CB"/>
</dbReference>
<dbReference type="Gene3D" id="1.10.443.10">
    <property type="entry name" value="Intergrase catalytic core"/>
    <property type="match status" value="1"/>
</dbReference>
<dbReference type="PANTHER" id="PTHR30349:SF41">
    <property type="entry name" value="INTEGRASE_RECOMBINASE PROTEIN MJ0367-RELATED"/>
    <property type="match status" value="1"/>
</dbReference>
<proteinExistence type="inferred from homology"/>
<accession>A0ABW5I5X3</accession>
<evidence type="ECO:0000259" key="7">
    <source>
        <dbReference type="PROSITE" id="PS51900"/>
    </source>
</evidence>
<dbReference type="RefSeq" id="WP_344276050.1">
    <property type="nucleotide sequence ID" value="NZ_BAAAHV010000012.1"/>
</dbReference>
<dbReference type="InterPro" id="IPR004107">
    <property type="entry name" value="Integrase_SAM-like_N"/>
</dbReference>
<evidence type="ECO:0000256" key="3">
    <source>
        <dbReference type="ARBA" id="ARBA00023125"/>
    </source>
</evidence>
<evidence type="ECO:0000256" key="1">
    <source>
        <dbReference type="ARBA" id="ARBA00008857"/>
    </source>
</evidence>
<dbReference type="SUPFAM" id="SSF56349">
    <property type="entry name" value="DNA breaking-rejoining enzymes"/>
    <property type="match status" value="1"/>
</dbReference>
<keyword evidence="9" id="KW-1185">Reference proteome</keyword>
<keyword evidence="3 5" id="KW-0238">DNA-binding</keyword>
<dbReference type="Pfam" id="PF13495">
    <property type="entry name" value="Phage_int_SAM_4"/>
    <property type="match status" value="1"/>
</dbReference>
<dbReference type="InterPro" id="IPR050090">
    <property type="entry name" value="Tyrosine_recombinase_XerCD"/>
</dbReference>
<keyword evidence="4" id="KW-0233">DNA recombination</keyword>
<dbReference type="Pfam" id="PF00589">
    <property type="entry name" value="Phage_integrase"/>
    <property type="match status" value="1"/>
</dbReference>
<evidence type="ECO:0000256" key="5">
    <source>
        <dbReference type="PROSITE-ProRule" id="PRU01248"/>
    </source>
</evidence>
<keyword evidence="2" id="KW-0229">DNA integration</keyword>
<evidence type="ECO:0000259" key="6">
    <source>
        <dbReference type="PROSITE" id="PS51898"/>
    </source>
</evidence>
<evidence type="ECO:0000313" key="9">
    <source>
        <dbReference type="Proteomes" id="UP001597542"/>
    </source>
</evidence>
<comment type="caution">
    <text evidence="8">The sequence shown here is derived from an EMBL/GenBank/DDBJ whole genome shotgun (WGS) entry which is preliminary data.</text>
</comment>
<dbReference type="PROSITE" id="PS51900">
    <property type="entry name" value="CB"/>
    <property type="match status" value="1"/>
</dbReference>
<dbReference type="PROSITE" id="PS51898">
    <property type="entry name" value="TYR_RECOMBINASE"/>
    <property type="match status" value="1"/>
</dbReference>
<evidence type="ECO:0000256" key="4">
    <source>
        <dbReference type="ARBA" id="ARBA00023172"/>
    </source>
</evidence>
<dbReference type="Gene3D" id="1.10.150.130">
    <property type="match status" value="1"/>
</dbReference>
<name>A0ABW5I5X3_9PSEU</name>
<gene>
    <name evidence="8" type="ORF">ACFSUT_31090</name>
</gene>
<protein>
    <submittedName>
        <fullName evidence="8">Tyrosine-type recombinase/integrase</fullName>
    </submittedName>
</protein>
<dbReference type="Proteomes" id="UP001597542">
    <property type="component" value="Unassembled WGS sequence"/>
</dbReference>
<dbReference type="InterPro" id="IPR011010">
    <property type="entry name" value="DNA_brk_join_enz"/>
</dbReference>
<dbReference type="InterPro" id="IPR010998">
    <property type="entry name" value="Integrase_recombinase_N"/>
</dbReference>
<feature type="domain" description="Core-binding (CB)" evidence="7">
    <location>
        <begin position="12"/>
        <end position="114"/>
    </location>
</feature>
<dbReference type="InterPro" id="IPR013762">
    <property type="entry name" value="Integrase-like_cat_sf"/>
</dbReference>
<comment type="similarity">
    <text evidence="1">Belongs to the 'phage' integrase family.</text>
</comment>
<reference evidence="9" key="1">
    <citation type="journal article" date="2019" name="Int. J. Syst. Evol. Microbiol.">
        <title>The Global Catalogue of Microorganisms (GCM) 10K type strain sequencing project: providing services to taxonomists for standard genome sequencing and annotation.</title>
        <authorList>
            <consortium name="The Broad Institute Genomics Platform"/>
            <consortium name="The Broad Institute Genome Sequencing Center for Infectious Disease"/>
            <person name="Wu L."/>
            <person name="Ma J."/>
        </authorList>
    </citation>
    <scope>NUCLEOTIDE SEQUENCE [LARGE SCALE GENOMIC DNA]</scope>
    <source>
        <strain evidence="9">CGMCC 4.7638</strain>
    </source>
</reference>
<sequence>MTKQGLPRPANDLWRSYVEEWDRSLRADNKPHTTRYNYELAVTQFADFLGGEELPQFLAETGMDDTDDSDADEDPTDVERKHVEWFIAWMIHTRSPSTALNKYKALQQFFNYLVDAEEIDRHPMAKLTQPTTTDKIIPVLHDDQLASLLDTCKGKTFRDRRDTALIRLFDDTGARLTEVANLTTNDLDLSRDGILVRGKGDRMRFIPFGERTGQALSRYLRARARLKGATDNPYLFLTARGAKQLKPNGIKIMLRRRGNLAGIPHMHAHRLRHTLSHNWQLAQGNESDLMVIMGWTSPEMLRRYGKSAAAERAQHTHRALNLGNRV</sequence>
<evidence type="ECO:0000256" key="2">
    <source>
        <dbReference type="ARBA" id="ARBA00022908"/>
    </source>
</evidence>
<evidence type="ECO:0000313" key="8">
    <source>
        <dbReference type="EMBL" id="MFD2484756.1"/>
    </source>
</evidence>
<dbReference type="InterPro" id="IPR002104">
    <property type="entry name" value="Integrase_catalytic"/>
</dbReference>
<dbReference type="EMBL" id="JBHUKQ010000015">
    <property type="protein sequence ID" value="MFD2484756.1"/>
    <property type="molecule type" value="Genomic_DNA"/>
</dbReference>
<feature type="domain" description="Tyr recombinase" evidence="6">
    <location>
        <begin position="135"/>
        <end position="318"/>
    </location>
</feature>